<name>A0ABW3CE64_9ACTN</name>
<dbReference type="Pfam" id="PF07508">
    <property type="entry name" value="Recombinase"/>
    <property type="match status" value="1"/>
</dbReference>
<gene>
    <name evidence="5" type="ORF">ACFQ07_10885</name>
</gene>
<reference evidence="6" key="1">
    <citation type="journal article" date="2019" name="Int. J. Syst. Evol. Microbiol.">
        <title>The Global Catalogue of Microorganisms (GCM) 10K type strain sequencing project: providing services to taxonomists for standard genome sequencing and annotation.</title>
        <authorList>
            <consortium name="The Broad Institute Genomics Platform"/>
            <consortium name="The Broad Institute Genome Sequencing Center for Infectious Disease"/>
            <person name="Wu L."/>
            <person name="Ma J."/>
        </authorList>
    </citation>
    <scope>NUCLEOTIDE SEQUENCE [LARGE SCALE GENOMIC DNA]</scope>
    <source>
        <strain evidence="6">JCM 31696</strain>
    </source>
</reference>
<evidence type="ECO:0000256" key="1">
    <source>
        <dbReference type="ARBA" id="ARBA00023125"/>
    </source>
</evidence>
<sequence length="207" mass="23434">GMLAEVAAFESDRASEQWKETHQHRRGAGLPVQGTKRWGYVRLGRVAVTGEKSLYRNDPHDPDGERYEPDPELAPVYRSLYERYLSGTGITKLATWMNQQGYKTVRGSAWSYQTLLKMLDSGFAAGLLRQHNPECRCKQRGRCQDVTYIPGAQQAIIDEDTWERYRKRRALLRTLPPRSHSPSYPLSGLLRHGQPCGYALTAIGAKG</sequence>
<feature type="region of interest" description="Disordered" evidence="3">
    <location>
        <begin position="1"/>
        <end position="29"/>
    </location>
</feature>
<keyword evidence="1" id="KW-0238">DNA-binding</keyword>
<dbReference type="PROSITE" id="PS51737">
    <property type="entry name" value="RECOMBINASE_DNA_BIND"/>
    <property type="match status" value="1"/>
</dbReference>
<keyword evidence="6" id="KW-1185">Reference proteome</keyword>
<dbReference type="Proteomes" id="UP001597083">
    <property type="component" value="Unassembled WGS sequence"/>
</dbReference>
<dbReference type="Gene3D" id="3.90.1750.20">
    <property type="entry name" value="Putative Large Serine Recombinase, Chain B, Domain 2"/>
    <property type="match status" value="1"/>
</dbReference>
<dbReference type="InterPro" id="IPR050639">
    <property type="entry name" value="SSR_resolvase"/>
</dbReference>
<dbReference type="InterPro" id="IPR038109">
    <property type="entry name" value="DNA_bind_recomb_sf"/>
</dbReference>
<proteinExistence type="predicted"/>
<dbReference type="InterPro" id="IPR011109">
    <property type="entry name" value="DNA_bind_recombinase_dom"/>
</dbReference>
<dbReference type="EMBL" id="JBHTIR010001586">
    <property type="protein sequence ID" value="MFD0852733.1"/>
    <property type="molecule type" value="Genomic_DNA"/>
</dbReference>
<protein>
    <submittedName>
        <fullName evidence="5">Recombinase family protein</fullName>
    </submittedName>
</protein>
<feature type="non-terminal residue" evidence="5">
    <location>
        <position position="1"/>
    </location>
</feature>
<feature type="compositionally biased region" description="Basic and acidic residues" evidence="3">
    <location>
        <begin position="10"/>
        <end position="21"/>
    </location>
</feature>
<organism evidence="5 6">
    <name type="scientific">Actinomadura adrarensis</name>
    <dbReference type="NCBI Taxonomy" id="1819600"/>
    <lineage>
        <taxon>Bacteria</taxon>
        <taxon>Bacillati</taxon>
        <taxon>Actinomycetota</taxon>
        <taxon>Actinomycetes</taxon>
        <taxon>Streptosporangiales</taxon>
        <taxon>Thermomonosporaceae</taxon>
        <taxon>Actinomadura</taxon>
    </lineage>
</organism>
<comment type="caution">
    <text evidence="5">The sequence shown here is derived from an EMBL/GenBank/DDBJ whole genome shotgun (WGS) entry which is preliminary data.</text>
</comment>
<accession>A0ABW3CE64</accession>
<evidence type="ECO:0000259" key="4">
    <source>
        <dbReference type="PROSITE" id="PS51737"/>
    </source>
</evidence>
<evidence type="ECO:0000313" key="5">
    <source>
        <dbReference type="EMBL" id="MFD0852733.1"/>
    </source>
</evidence>
<evidence type="ECO:0000256" key="3">
    <source>
        <dbReference type="SAM" id="MobiDB-lite"/>
    </source>
</evidence>
<evidence type="ECO:0000256" key="2">
    <source>
        <dbReference type="ARBA" id="ARBA00023172"/>
    </source>
</evidence>
<keyword evidence="2" id="KW-0233">DNA recombination</keyword>
<feature type="non-terminal residue" evidence="5">
    <location>
        <position position="207"/>
    </location>
</feature>
<dbReference type="PANTHER" id="PTHR30461:SF2">
    <property type="entry name" value="SERINE RECOMBINASE PINE-RELATED"/>
    <property type="match status" value="1"/>
</dbReference>
<feature type="domain" description="Recombinase" evidence="4">
    <location>
        <begin position="54"/>
        <end position="175"/>
    </location>
</feature>
<evidence type="ECO:0000313" key="6">
    <source>
        <dbReference type="Proteomes" id="UP001597083"/>
    </source>
</evidence>
<dbReference type="PANTHER" id="PTHR30461">
    <property type="entry name" value="DNA-INVERTASE FROM LAMBDOID PROPHAGE"/>
    <property type="match status" value="1"/>
</dbReference>